<protein>
    <submittedName>
        <fullName evidence="7">CRISPR-associated endoribonuclease Cas6</fullName>
    </submittedName>
</protein>
<reference evidence="7 8" key="1">
    <citation type="submission" date="2017-10" db="EMBL/GenBank/DDBJ databases">
        <title>Novel microbial diversity and functional potential in the marine mammal oral microbiome.</title>
        <authorList>
            <person name="Dudek N.K."/>
            <person name="Sun C.L."/>
            <person name="Burstein D."/>
            <person name="Kantor R.S."/>
            <person name="Aliaga Goltsman D.S."/>
            <person name="Bik E.M."/>
            <person name="Thomas B.C."/>
            <person name="Banfield J.F."/>
            <person name="Relman D.A."/>
        </authorList>
    </citation>
    <scope>NUCLEOTIDE SEQUENCE [LARGE SCALE GENOMIC DNA]</scope>
    <source>
        <strain evidence="7">DOLZORAL124_49_17</strain>
    </source>
</reference>
<evidence type="ECO:0000259" key="6">
    <source>
        <dbReference type="Pfam" id="PF19308"/>
    </source>
</evidence>
<evidence type="ECO:0000313" key="7">
    <source>
        <dbReference type="EMBL" id="PID56981.1"/>
    </source>
</evidence>
<evidence type="ECO:0000259" key="5">
    <source>
        <dbReference type="Pfam" id="PF10040"/>
    </source>
</evidence>
<dbReference type="InterPro" id="IPR019267">
    <property type="entry name" value="CRISPR-assoc_Cas6_C"/>
</dbReference>
<dbReference type="Proteomes" id="UP000229740">
    <property type="component" value="Unassembled WGS sequence"/>
</dbReference>
<dbReference type="AlphaFoldDB" id="A0A2G6E5E1"/>
<feature type="domain" description="CRISPR-associated protein Cas6-like N-terminal" evidence="6">
    <location>
        <begin position="1"/>
        <end position="143"/>
    </location>
</feature>
<dbReference type="InterPro" id="IPR045747">
    <property type="entry name" value="CRISPR-assoc_prot_Cas6_N_sf"/>
</dbReference>
<keyword evidence="4" id="KW-0051">Antiviral defense</keyword>
<keyword evidence="2" id="KW-0255">Endonuclease</keyword>
<dbReference type="Gene3D" id="3.30.70.1900">
    <property type="match status" value="1"/>
</dbReference>
<gene>
    <name evidence="7" type="primary">cas6</name>
    <name evidence="7" type="ORF">CSB45_08640</name>
</gene>
<dbReference type="EMBL" id="PDPS01000029">
    <property type="protein sequence ID" value="PID56981.1"/>
    <property type="molecule type" value="Genomic_DNA"/>
</dbReference>
<keyword evidence="1" id="KW-0540">Nuclease</keyword>
<name>A0A2G6E5E1_9BACT</name>
<dbReference type="GO" id="GO:0051607">
    <property type="term" value="P:defense response to virus"/>
    <property type="evidence" value="ECO:0007669"/>
    <property type="project" value="UniProtKB-KW"/>
</dbReference>
<accession>A0A2G6E5E1</accession>
<feature type="domain" description="CRISPR-associated protein Cas6 C-terminal" evidence="5">
    <location>
        <begin position="155"/>
        <end position="273"/>
    </location>
</feature>
<dbReference type="InterPro" id="IPR045648">
    <property type="entry name" value="CRISPR-assoc_Cas6-like_N"/>
</dbReference>
<dbReference type="GO" id="GO:0016788">
    <property type="term" value="F:hydrolase activity, acting on ester bonds"/>
    <property type="evidence" value="ECO:0007669"/>
    <property type="project" value="InterPro"/>
</dbReference>
<dbReference type="NCBIfam" id="TIGR01877">
    <property type="entry name" value="cas_cas6"/>
    <property type="match status" value="1"/>
</dbReference>
<dbReference type="InterPro" id="IPR010156">
    <property type="entry name" value="CRISPR-assoc_prot_Cas6"/>
</dbReference>
<dbReference type="Pfam" id="PF10040">
    <property type="entry name" value="CRISPR_Cas6"/>
    <property type="match status" value="1"/>
</dbReference>
<evidence type="ECO:0000256" key="2">
    <source>
        <dbReference type="ARBA" id="ARBA00022759"/>
    </source>
</evidence>
<sequence>MPFSILLQGYPTENAPVPHVQGATVQGMFLNLLEQVDPTVARRLHDDSKYRPYTLSPLGIGEPTKNFDGFRLPCQYDLRAGTPCYLRICLLEDSIFPTFSRYFLDRPEPLFRLGGSNFKVTDVLVSQNGSSPWCAYVPYEQLIDTASHSLRKITLQFLTPASFRRGNVDFPLPDSRLVFRSYRLRFEEFCRLVHFPDDFDEQVEFHTGIARLYHLETLLLKTKRVSLIGFTGRVTYQLDSQAPPDLIARMNLLADFAFFCGTGRKTAIGMGQTIRLR</sequence>
<evidence type="ECO:0000256" key="4">
    <source>
        <dbReference type="ARBA" id="ARBA00023118"/>
    </source>
</evidence>
<evidence type="ECO:0000256" key="1">
    <source>
        <dbReference type="ARBA" id="ARBA00022722"/>
    </source>
</evidence>
<proteinExistence type="predicted"/>
<organism evidence="7 8">
    <name type="scientific">candidate division KSB3 bacterium</name>
    <dbReference type="NCBI Taxonomy" id="2044937"/>
    <lineage>
        <taxon>Bacteria</taxon>
        <taxon>candidate division KSB3</taxon>
    </lineage>
</organism>
<evidence type="ECO:0000256" key="3">
    <source>
        <dbReference type="ARBA" id="ARBA00022801"/>
    </source>
</evidence>
<dbReference type="GO" id="GO:0004519">
    <property type="term" value="F:endonuclease activity"/>
    <property type="evidence" value="ECO:0007669"/>
    <property type="project" value="UniProtKB-KW"/>
</dbReference>
<evidence type="ECO:0000313" key="8">
    <source>
        <dbReference type="Proteomes" id="UP000229740"/>
    </source>
</evidence>
<dbReference type="Pfam" id="PF19308">
    <property type="entry name" value="CRISPR_Cas6_N"/>
    <property type="match status" value="1"/>
</dbReference>
<dbReference type="Gene3D" id="3.30.70.1890">
    <property type="match status" value="1"/>
</dbReference>
<comment type="caution">
    <text evidence="7">The sequence shown here is derived from an EMBL/GenBank/DDBJ whole genome shotgun (WGS) entry which is preliminary data.</text>
</comment>
<dbReference type="CDD" id="cd21141">
    <property type="entry name" value="Cas6_III-like"/>
    <property type="match status" value="1"/>
</dbReference>
<keyword evidence="3" id="KW-0378">Hydrolase</keyword>